<reference evidence="1 2" key="1">
    <citation type="submission" date="2020-08" db="EMBL/GenBank/DDBJ databases">
        <title>Sphingobacterium sp. DN04309 isolated from aquaculture water.</title>
        <authorList>
            <person name="Zhang M."/>
        </authorList>
    </citation>
    <scope>NUCLEOTIDE SEQUENCE [LARGE SCALE GENOMIC DNA]</scope>
    <source>
        <strain evidence="1 2">DN04309</strain>
    </source>
</reference>
<gene>
    <name evidence="1" type="ORF">H8B04_09645</name>
</gene>
<protein>
    <submittedName>
        <fullName evidence="1">Uncharacterized protein</fullName>
    </submittedName>
</protein>
<accession>A0ABR7YEU5</accession>
<proteinExistence type="predicted"/>
<evidence type="ECO:0000313" key="2">
    <source>
        <dbReference type="Proteomes" id="UP000651271"/>
    </source>
</evidence>
<keyword evidence="2" id="KW-1185">Reference proteome</keyword>
<dbReference type="RefSeq" id="WP_165291559.1">
    <property type="nucleotide sequence ID" value="NZ_JACOIJ010000016.1"/>
</dbReference>
<comment type="caution">
    <text evidence="1">The sequence shown here is derived from an EMBL/GenBank/DDBJ whole genome shotgun (WGS) entry which is preliminary data.</text>
</comment>
<dbReference type="EMBL" id="JACOIJ010000016">
    <property type="protein sequence ID" value="MBD1429835.1"/>
    <property type="molecule type" value="Genomic_DNA"/>
</dbReference>
<sequence length="49" mass="5594">MKQFLLCLIMLICSIFMYAVVTFLEESTFTPNALSTEEGNINNLGLYQQ</sequence>
<evidence type="ECO:0000313" key="1">
    <source>
        <dbReference type="EMBL" id="MBD1429835.1"/>
    </source>
</evidence>
<name>A0ABR7YEU5_9SPHI</name>
<organism evidence="1 2">
    <name type="scientific">Sphingobacterium litopenaei</name>
    <dbReference type="NCBI Taxonomy" id="2763500"/>
    <lineage>
        <taxon>Bacteria</taxon>
        <taxon>Pseudomonadati</taxon>
        <taxon>Bacteroidota</taxon>
        <taxon>Sphingobacteriia</taxon>
        <taxon>Sphingobacteriales</taxon>
        <taxon>Sphingobacteriaceae</taxon>
        <taxon>Sphingobacterium</taxon>
    </lineage>
</organism>
<dbReference type="Proteomes" id="UP000651271">
    <property type="component" value="Unassembled WGS sequence"/>
</dbReference>